<dbReference type="Proteomes" id="UP001500642">
    <property type="component" value="Unassembled WGS sequence"/>
</dbReference>
<organism evidence="3 4">
    <name type="scientific">Brevibacterium pityocampae</name>
    <dbReference type="NCBI Taxonomy" id="506594"/>
    <lineage>
        <taxon>Bacteria</taxon>
        <taxon>Bacillati</taxon>
        <taxon>Actinomycetota</taxon>
        <taxon>Actinomycetes</taxon>
        <taxon>Micrococcales</taxon>
        <taxon>Brevibacteriaceae</taxon>
        <taxon>Brevibacterium</taxon>
    </lineage>
</organism>
<dbReference type="PROSITE" id="PS00455">
    <property type="entry name" value="AMP_BINDING"/>
    <property type="match status" value="1"/>
</dbReference>
<comment type="caution">
    <text evidence="3">The sequence shown here is derived from an EMBL/GenBank/DDBJ whole genome shotgun (WGS) entry which is preliminary data.</text>
</comment>
<dbReference type="InterPro" id="IPR000873">
    <property type="entry name" value="AMP-dep_synth/lig_dom"/>
</dbReference>
<evidence type="ECO:0000313" key="3">
    <source>
        <dbReference type="EMBL" id="GAA4394837.1"/>
    </source>
</evidence>
<gene>
    <name evidence="3" type="ORF">GCM10023167_24670</name>
</gene>
<dbReference type="RefSeq" id="WP_345032506.1">
    <property type="nucleotide sequence ID" value="NZ_BAABGL010000034.1"/>
</dbReference>
<dbReference type="InterPro" id="IPR050237">
    <property type="entry name" value="ATP-dep_AMP-bd_enzyme"/>
</dbReference>
<protein>
    <recommendedName>
        <fullName evidence="5">Acyl-CoA synthetase</fullName>
    </recommendedName>
</protein>
<feature type="domain" description="AMP-binding enzyme C-terminal" evidence="2">
    <location>
        <begin position="463"/>
        <end position="538"/>
    </location>
</feature>
<name>A0ABP8JRB2_9MICO</name>
<reference evidence="4" key="1">
    <citation type="journal article" date="2019" name="Int. J. Syst. Evol. Microbiol.">
        <title>The Global Catalogue of Microorganisms (GCM) 10K type strain sequencing project: providing services to taxonomists for standard genome sequencing and annotation.</title>
        <authorList>
            <consortium name="The Broad Institute Genomics Platform"/>
            <consortium name="The Broad Institute Genome Sequencing Center for Infectious Disease"/>
            <person name="Wu L."/>
            <person name="Ma J."/>
        </authorList>
    </citation>
    <scope>NUCLEOTIDE SEQUENCE [LARGE SCALE GENOMIC DNA]</scope>
    <source>
        <strain evidence="4">JCM 17808</strain>
    </source>
</reference>
<feature type="domain" description="AMP-dependent synthetase/ligase" evidence="1">
    <location>
        <begin position="32"/>
        <end position="412"/>
    </location>
</feature>
<dbReference type="PANTHER" id="PTHR43767:SF1">
    <property type="entry name" value="NONRIBOSOMAL PEPTIDE SYNTHASE PES1 (EUROFUNG)-RELATED"/>
    <property type="match status" value="1"/>
</dbReference>
<dbReference type="EMBL" id="BAABGL010000034">
    <property type="protein sequence ID" value="GAA4394837.1"/>
    <property type="molecule type" value="Genomic_DNA"/>
</dbReference>
<evidence type="ECO:0000259" key="1">
    <source>
        <dbReference type="Pfam" id="PF00501"/>
    </source>
</evidence>
<accession>A0ABP8JRB2</accession>
<evidence type="ECO:0000259" key="2">
    <source>
        <dbReference type="Pfam" id="PF13193"/>
    </source>
</evidence>
<evidence type="ECO:0000313" key="4">
    <source>
        <dbReference type="Proteomes" id="UP001500642"/>
    </source>
</evidence>
<dbReference type="InterPro" id="IPR042099">
    <property type="entry name" value="ANL_N_sf"/>
</dbReference>
<dbReference type="SUPFAM" id="SSF56801">
    <property type="entry name" value="Acetyl-CoA synthetase-like"/>
    <property type="match status" value="1"/>
</dbReference>
<dbReference type="Pfam" id="PF13193">
    <property type="entry name" value="AMP-binding_C"/>
    <property type="match status" value="1"/>
</dbReference>
<keyword evidence="4" id="KW-1185">Reference proteome</keyword>
<dbReference type="Gene3D" id="3.30.300.30">
    <property type="match status" value="1"/>
</dbReference>
<dbReference type="Gene3D" id="3.40.50.12780">
    <property type="entry name" value="N-terminal domain of ligase-like"/>
    <property type="match status" value="1"/>
</dbReference>
<evidence type="ECO:0008006" key="5">
    <source>
        <dbReference type="Google" id="ProtNLM"/>
    </source>
</evidence>
<dbReference type="InterPro" id="IPR020845">
    <property type="entry name" value="AMP-binding_CS"/>
</dbReference>
<dbReference type="InterPro" id="IPR045851">
    <property type="entry name" value="AMP-bd_C_sf"/>
</dbReference>
<dbReference type="PANTHER" id="PTHR43767">
    <property type="entry name" value="LONG-CHAIN-FATTY-ACID--COA LIGASE"/>
    <property type="match status" value="1"/>
</dbReference>
<proteinExistence type="predicted"/>
<sequence length="555" mass="60792">MSFFETRPWLKTVADDERLNKQIEETTTLALFDRAVESFPDRPAIKYYGYEPTWAELDRMVDAFAAYLVDQGFEPGDRLGVYLQNVPHYYVAVYGAWKAGGVVVPLNPMYRDELAHVFSDAGVKALVVSAAAYLDRVKPYAEGMPIVVTCNEKDYQRTDDERIFGMFADSYDTGKPDFATVVAEYDGKSVPDPVLTPDSVGIIGYTSGTSGRSKGAAVTHRGLSVNAQMLRDYQGFDETATIFTLAPVFHITGFVCQFLAAAACGAALSMNYRFDPAAALQTFRTDKPQYMAGPATAYMALLAHPDFTSDAFDSFTAIMSGGAPLPEAIVKKFEDRTGHYIGQGYGLTETTAQCVVVPRHLRAPVDPESGNLSCGLPLASVMLRILDENGQEVGPNEVGEICVRGPMVSLEYINNPEATAENIPDGELCTGDVGFMDPDGWVFIVDRKKDMINASGFKVWPREVEDVLYTHPAILEAAVVGVPDEYRGENVVAFISLQPGAEITEDEIVAFCREHLASYKAPRQINFIDALPKTASGKILRREMRKVGAEQAENG</sequence>
<dbReference type="Pfam" id="PF00501">
    <property type="entry name" value="AMP-binding"/>
    <property type="match status" value="1"/>
</dbReference>
<dbReference type="InterPro" id="IPR025110">
    <property type="entry name" value="AMP-bd_C"/>
</dbReference>